<evidence type="ECO:0000313" key="2">
    <source>
        <dbReference type="EMBL" id="MBC2607194.1"/>
    </source>
</evidence>
<gene>
    <name evidence="2" type="ORF">H5P27_14160</name>
</gene>
<organism evidence="2 3">
    <name type="scientific">Pelagicoccus albus</name>
    <dbReference type="NCBI Taxonomy" id="415222"/>
    <lineage>
        <taxon>Bacteria</taxon>
        <taxon>Pseudomonadati</taxon>
        <taxon>Verrucomicrobiota</taxon>
        <taxon>Opitutia</taxon>
        <taxon>Puniceicoccales</taxon>
        <taxon>Pelagicoccaceae</taxon>
        <taxon>Pelagicoccus</taxon>
    </lineage>
</organism>
<dbReference type="AlphaFoldDB" id="A0A7X1B884"/>
<dbReference type="EMBL" id="JACHVC010000012">
    <property type="protein sequence ID" value="MBC2607194.1"/>
    <property type="molecule type" value="Genomic_DNA"/>
</dbReference>
<name>A0A7X1B884_9BACT</name>
<feature type="region of interest" description="Disordered" evidence="1">
    <location>
        <begin position="201"/>
        <end position="296"/>
    </location>
</feature>
<dbReference type="Proteomes" id="UP000526501">
    <property type="component" value="Unassembled WGS sequence"/>
</dbReference>
<evidence type="ECO:0000256" key="1">
    <source>
        <dbReference type="SAM" id="MobiDB-lite"/>
    </source>
</evidence>
<dbReference type="RefSeq" id="WP_185661051.1">
    <property type="nucleotide sequence ID" value="NZ_CAWPOO010000012.1"/>
</dbReference>
<protein>
    <submittedName>
        <fullName evidence="2">Uncharacterized protein</fullName>
    </submittedName>
</protein>
<feature type="compositionally biased region" description="Polar residues" evidence="1">
    <location>
        <begin position="215"/>
        <end position="235"/>
    </location>
</feature>
<accession>A0A7X1B884</accession>
<feature type="compositionally biased region" description="Polar residues" evidence="1">
    <location>
        <begin position="242"/>
        <end position="254"/>
    </location>
</feature>
<evidence type="ECO:0000313" key="3">
    <source>
        <dbReference type="Proteomes" id="UP000526501"/>
    </source>
</evidence>
<sequence>MNSLLKIGLGAFAFLVVLSAFRSCSSSSYERNGYGDTYKISVQQFSAVDAASGLDLRAAAELLKKASDGEELERLLNSASEGVNNLDLDEDGAVDYIKVTEYGSGNVKGFSLTVDLAESETQEIATIEIEKSSDGRAYVETRGNQHIYGNNHYYHNSFGFTDFLLLNWLFNSNRPYYSSPWGYNSYPDYYGRYQPTSYDNYRRRTSTNTSSWTSANKSQLSTPATSPNSGKNATTIKAPLKNPTTSQKSFQARNPSKKVASGGFGRTSTTSSSSSKSTSSPTIRRTTTSSYRGGGK</sequence>
<reference evidence="2 3" key="1">
    <citation type="submission" date="2020-07" db="EMBL/GenBank/DDBJ databases">
        <authorList>
            <person name="Feng X."/>
        </authorList>
    </citation>
    <scope>NUCLEOTIDE SEQUENCE [LARGE SCALE GENOMIC DNA]</scope>
    <source>
        <strain evidence="2 3">JCM23202</strain>
    </source>
</reference>
<proteinExistence type="predicted"/>
<keyword evidence="3" id="KW-1185">Reference proteome</keyword>
<feature type="compositionally biased region" description="Low complexity" evidence="1">
    <location>
        <begin position="266"/>
        <end position="296"/>
    </location>
</feature>
<comment type="caution">
    <text evidence="2">The sequence shown here is derived from an EMBL/GenBank/DDBJ whole genome shotgun (WGS) entry which is preliminary data.</text>
</comment>